<protein>
    <submittedName>
        <fullName evidence="2">Uncharacterized protein</fullName>
    </submittedName>
</protein>
<sequence length="92" mass="11174">MLFNNHYSELKDKDKTYIQYCKKYCYKKSRLLGKLIFIIFLWLLLYKFLLLDGIHLLPEHITQYQGGVISFIVLFIHILLLIFPVRYLKKCK</sequence>
<keyword evidence="3" id="KW-1185">Reference proteome</keyword>
<feature type="transmembrane region" description="Helical" evidence="1">
    <location>
        <begin position="31"/>
        <end position="49"/>
    </location>
</feature>
<keyword evidence="1" id="KW-1133">Transmembrane helix</keyword>
<dbReference type="AlphaFoldDB" id="A0A1I1E6P5"/>
<organism evidence="2 3">
    <name type="scientific">Pseudoalteromonas denitrificans DSM 6059</name>
    <dbReference type="NCBI Taxonomy" id="1123010"/>
    <lineage>
        <taxon>Bacteria</taxon>
        <taxon>Pseudomonadati</taxon>
        <taxon>Pseudomonadota</taxon>
        <taxon>Gammaproteobacteria</taxon>
        <taxon>Alteromonadales</taxon>
        <taxon>Pseudoalteromonadaceae</taxon>
        <taxon>Pseudoalteromonas</taxon>
    </lineage>
</organism>
<keyword evidence="1" id="KW-0472">Membrane</keyword>
<evidence type="ECO:0000256" key="1">
    <source>
        <dbReference type="SAM" id="Phobius"/>
    </source>
</evidence>
<proteinExistence type="predicted"/>
<dbReference type="EMBL" id="FOLO01000001">
    <property type="protein sequence ID" value="SFB82322.1"/>
    <property type="molecule type" value="Genomic_DNA"/>
</dbReference>
<dbReference type="Proteomes" id="UP000198862">
    <property type="component" value="Unassembled WGS sequence"/>
</dbReference>
<evidence type="ECO:0000313" key="2">
    <source>
        <dbReference type="EMBL" id="SFB82322.1"/>
    </source>
</evidence>
<reference evidence="2 3" key="1">
    <citation type="submission" date="2016-10" db="EMBL/GenBank/DDBJ databases">
        <authorList>
            <person name="de Groot N.N."/>
        </authorList>
    </citation>
    <scope>NUCLEOTIDE SEQUENCE [LARGE SCALE GENOMIC DNA]</scope>
    <source>
        <strain evidence="2 3">DSM 6059</strain>
    </source>
</reference>
<keyword evidence="1" id="KW-0812">Transmembrane</keyword>
<evidence type="ECO:0000313" key="3">
    <source>
        <dbReference type="Proteomes" id="UP000198862"/>
    </source>
</evidence>
<accession>A0A1I1E6P5</accession>
<gene>
    <name evidence="2" type="ORF">SAMN02745724_00226</name>
</gene>
<feature type="transmembrane region" description="Helical" evidence="1">
    <location>
        <begin position="69"/>
        <end position="88"/>
    </location>
</feature>
<name>A0A1I1E6P5_9GAMM</name>